<sequence>MDRRQLLTGAGAVLGAAALPLKVGAESASDPATVKALNDLFDGIFNEAVDNSPTLATSLGLDKGDRAALKYKLGDASEAEEVRDVARNDKYIKSLKAIDRSKLSGMDRINYDTVLWSGENQKSGYDKFKFGSWGSGQPYVLSQLTGSYRSVPDFLNNQHTIETKADAEAFLSRMDGFATVIAQETERFKSDVAKGVIPPDFALDRALGQMEAIRAIKGADSSMAKALATKTQSKGIAGDWAGEAAKRVDGAIAKALDAQMAAVKAVRPKAVHDAGVWRLPDGEAYYTFAARAGTTTTLTPDEIHKIGLDMVAELTSEADTRFKALGMTKGTVAERMKALGDDPKYLYDNTDAAKEKLLEDLNVQIRAVEAKLPEWFGTLPKTAVTVRRVPKEIEAGAPGGYYQRPTLDGSRPGAYYINLRDTKEWPKWSLPTLTYHEALPGHHMQISIQMEAQGLPMLRRIGGFSAYSEGWALYTELVAAEMGMYDTDPAGYIGYLQSALFRAIRLVVDTGMHSKRWTREQAIKYFVDTNGDAESAATTEVERYCVWPGQALSYMVGKIKWAELREKSKSHQGAKFDIKAFHDRGLVNGPVPLQVLEQVYRDGGFIA</sequence>
<dbReference type="Proteomes" id="UP000662572">
    <property type="component" value="Unassembled WGS sequence"/>
</dbReference>
<dbReference type="AlphaFoldDB" id="A0A918QEK9"/>
<protein>
    <submittedName>
        <fullName evidence="1">Tat pathway signal protein</fullName>
    </submittedName>
</protein>
<dbReference type="PANTHER" id="PTHR33361">
    <property type="entry name" value="GLR0591 PROTEIN"/>
    <property type="match status" value="1"/>
</dbReference>
<evidence type="ECO:0000313" key="1">
    <source>
        <dbReference type="EMBL" id="GGZ41490.1"/>
    </source>
</evidence>
<comment type="caution">
    <text evidence="1">The sequence shown here is derived from an EMBL/GenBank/DDBJ whole genome shotgun (WGS) entry which is preliminary data.</text>
</comment>
<dbReference type="PANTHER" id="PTHR33361:SF2">
    <property type="entry name" value="DUF885 DOMAIN-CONTAINING PROTEIN"/>
    <property type="match status" value="1"/>
</dbReference>
<name>A0A918QEK9_9CAUL</name>
<gene>
    <name evidence="1" type="ORF">GCM10011273_30150</name>
</gene>
<dbReference type="EMBL" id="BMZB01000005">
    <property type="protein sequence ID" value="GGZ41490.1"/>
    <property type="molecule type" value="Genomic_DNA"/>
</dbReference>
<dbReference type="InterPro" id="IPR010281">
    <property type="entry name" value="DUF885"/>
</dbReference>
<keyword evidence="2" id="KW-1185">Reference proteome</keyword>
<accession>A0A918QEK9</accession>
<dbReference type="RefSeq" id="WP_189488087.1">
    <property type="nucleotide sequence ID" value="NZ_BMZB01000005.1"/>
</dbReference>
<reference evidence="1" key="1">
    <citation type="journal article" date="2014" name="Int. J. Syst. Evol. Microbiol.">
        <title>Complete genome sequence of Corynebacterium casei LMG S-19264T (=DSM 44701T), isolated from a smear-ripened cheese.</title>
        <authorList>
            <consortium name="US DOE Joint Genome Institute (JGI-PGF)"/>
            <person name="Walter F."/>
            <person name="Albersmeier A."/>
            <person name="Kalinowski J."/>
            <person name="Ruckert C."/>
        </authorList>
    </citation>
    <scope>NUCLEOTIDE SEQUENCE</scope>
    <source>
        <strain evidence="1">KCTC 32296</strain>
    </source>
</reference>
<proteinExistence type="predicted"/>
<dbReference type="Pfam" id="PF05960">
    <property type="entry name" value="DUF885"/>
    <property type="match status" value="1"/>
</dbReference>
<evidence type="ECO:0000313" key="2">
    <source>
        <dbReference type="Proteomes" id="UP000662572"/>
    </source>
</evidence>
<organism evidence="1 2">
    <name type="scientific">Asticcacaulis endophyticus</name>
    <dbReference type="NCBI Taxonomy" id="1395890"/>
    <lineage>
        <taxon>Bacteria</taxon>
        <taxon>Pseudomonadati</taxon>
        <taxon>Pseudomonadota</taxon>
        <taxon>Alphaproteobacteria</taxon>
        <taxon>Caulobacterales</taxon>
        <taxon>Caulobacteraceae</taxon>
        <taxon>Asticcacaulis</taxon>
    </lineage>
</organism>
<reference evidence="1" key="2">
    <citation type="submission" date="2020-09" db="EMBL/GenBank/DDBJ databases">
        <authorList>
            <person name="Sun Q."/>
            <person name="Kim S."/>
        </authorList>
    </citation>
    <scope>NUCLEOTIDE SEQUENCE</scope>
    <source>
        <strain evidence="1">KCTC 32296</strain>
    </source>
</reference>